<proteinExistence type="predicted"/>
<reference evidence="1 2" key="1">
    <citation type="submission" date="2024-02" db="EMBL/GenBank/DDBJ databases">
        <title>Chromosome-scale genome assembly of the rough periwinkle Littorina saxatilis.</title>
        <authorList>
            <person name="De Jode A."/>
            <person name="Faria R."/>
            <person name="Formenti G."/>
            <person name="Sims Y."/>
            <person name="Smith T.P."/>
            <person name="Tracey A."/>
            <person name="Wood J.M.D."/>
            <person name="Zagrodzka Z.B."/>
            <person name="Johannesson K."/>
            <person name="Butlin R.K."/>
            <person name="Leder E.H."/>
        </authorList>
    </citation>
    <scope>NUCLEOTIDE SEQUENCE [LARGE SCALE GENOMIC DNA]</scope>
    <source>
        <strain evidence="1">Snail1</strain>
        <tissue evidence="1">Muscle</tissue>
    </source>
</reference>
<gene>
    <name evidence="1" type="ORF">V1264_008052</name>
</gene>
<keyword evidence="2" id="KW-1185">Reference proteome</keyword>
<protein>
    <submittedName>
        <fullName evidence="1">Uncharacterized protein</fullName>
    </submittedName>
</protein>
<evidence type="ECO:0000313" key="2">
    <source>
        <dbReference type="Proteomes" id="UP001374579"/>
    </source>
</evidence>
<accession>A0AAN9ASR0</accession>
<sequence length="72" mass="8181">MPQKSIETSKTHARREPVMNIPSRTKIARGCCNYNFEELCRDVQQLPEPWCLAKNEENLVKVVVLEPGGQLG</sequence>
<dbReference type="EMBL" id="JBAMIC010000021">
    <property type="protein sequence ID" value="KAK7092279.1"/>
    <property type="molecule type" value="Genomic_DNA"/>
</dbReference>
<dbReference type="AlphaFoldDB" id="A0AAN9ASR0"/>
<comment type="caution">
    <text evidence="1">The sequence shown here is derived from an EMBL/GenBank/DDBJ whole genome shotgun (WGS) entry which is preliminary data.</text>
</comment>
<name>A0AAN9ASR0_9CAEN</name>
<organism evidence="1 2">
    <name type="scientific">Littorina saxatilis</name>
    <dbReference type="NCBI Taxonomy" id="31220"/>
    <lineage>
        <taxon>Eukaryota</taxon>
        <taxon>Metazoa</taxon>
        <taxon>Spiralia</taxon>
        <taxon>Lophotrochozoa</taxon>
        <taxon>Mollusca</taxon>
        <taxon>Gastropoda</taxon>
        <taxon>Caenogastropoda</taxon>
        <taxon>Littorinimorpha</taxon>
        <taxon>Littorinoidea</taxon>
        <taxon>Littorinidae</taxon>
        <taxon>Littorina</taxon>
    </lineage>
</organism>
<dbReference type="Proteomes" id="UP001374579">
    <property type="component" value="Unassembled WGS sequence"/>
</dbReference>
<evidence type="ECO:0000313" key="1">
    <source>
        <dbReference type="EMBL" id="KAK7092279.1"/>
    </source>
</evidence>